<protein>
    <submittedName>
        <fullName evidence="1">TIGR02996 domain-containing protein</fullName>
    </submittedName>
</protein>
<dbReference type="Gene3D" id="3.80.10.10">
    <property type="entry name" value="Ribonuclease Inhibitor"/>
    <property type="match status" value="1"/>
</dbReference>
<dbReference type="Proteomes" id="UP000662747">
    <property type="component" value="Chromosome"/>
</dbReference>
<organism evidence="1 2">
    <name type="scientific">Pyxidicoccus parkwayensis</name>
    <dbReference type="NCBI Taxonomy" id="2813578"/>
    <lineage>
        <taxon>Bacteria</taxon>
        <taxon>Pseudomonadati</taxon>
        <taxon>Myxococcota</taxon>
        <taxon>Myxococcia</taxon>
        <taxon>Myxococcales</taxon>
        <taxon>Cystobacterineae</taxon>
        <taxon>Myxococcaceae</taxon>
        <taxon>Pyxidicoccus</taxon>
    </lineage>
</organism>
<evidence type="ECO:0000313" key="2">
    <source>
        <dbReference type="Proteomes" id="UP000662747"/>
    </source>
</evidence>
<dbReference type="SUPFAM" id="SSF52047">
    <property type="entry name" value="RNI-like"/>
    <property type="match status" value="1"/>
</dbReference>
<proteinExistence type="predicted"/>
<accession>A0ABX7NS31</accession>
<dbReference type="EMBL" id="CP071090">
    <property type="protein sequence ID" value="QSQ21687.1"/>
    <property type="molecule type" value="Genomic_DNA"/>
</dbReference>
<dbReference type="InterPro" id="IPR032675">
    <property type="entry name" value="LRR_dom_sf"/>
</dbReference>
<gene>
    <name evidence="1" type="ORF">JY651_42100</name>
</gene>
<evidence type="ECO:0000313" key="1">
    <source>
        <dbReference type="EMBL" id="QSQ21687.1"/>
    </source>
</evidence>
<name>A0ABX7NS31_9BACT</name>
<keyword evidence="2" id="KW-1185">Reference proteome</keyword>
<dbReference type="NCBIfam" id="TIGR02996">
    <property type="entry name" value="rpt_mate_G_obs"/>
    <property type="match status" value="1"/>
</dbReference>
<dbReference type="InterPro" id="IPR014338">
    <property type="entry name" value="CHP02996_rpt-companion-dom"/>
</dbReference>
<sequence length="407" mass="45611">MAFSGRREPFYLQPMSDPSHPELEAAILRAPDDAEAYLVYGDWLQGQGRPQGELIQLMHELEQASKSQAGPLRVQILSFFFRHMEELLGKALARQVRGNEVYWGQESDKPPHLMVRASWWQGLRFIMECTMHWRLGFIHRAVMEGRASQTQEPPEESGVAALLRQLLPHASARFLRRLDISLSHVDEAGYVSAIEALAETGCPQTLETLSLYAGDIPLTRHLRDAGAGSLEPLYSRLPRLHKLVLQGSRLELGALRLPELRELTLSPEGHRGMLRPAVARSIASAELPRLESLSFSMGWDYETPESGLPELLPLLDGVGMPNLRKLTLQDLGFSDALCKQLPGSALLSRLRELDLSNGTMTDEGAKALLANARAFRHLERLRLGHQLQDETLRERLWALCANVEFGD</sequence>
<reference evidence="1 2" key="1">
    <citation type="submission" date="2021-02" db="EMBL/GenBank/DDBJ databases">
        <title>De Novo genome assembly of isolated myxobacteria.</title>
        <authorList>
            <person name="Stevens D.C."/>
        </authorList>
    </citation>
    <scope>NUCLEOTIDE SEQUENCE [LARGE SCALE GENOMIC DNA]</scope>
    <source>
        <strain evidence="2">SCPEA02</strain>
    </source>
</reference>